<evidence type="ECO:0000256" key="5">
    <source>
        <dbReference type="ARBA" id="ARBA00023027"/>
    </source>
</evidence>
<protein>
    <submittedName>
        <fullName evidence="9">Poly [ADP-ribose] polymerase 6-like</fullName>
    </submittedName>
</protein>
<dbReference type="GeneTree" id="ENSGT00950000183129"/>
<evidence type="ECO:0000256" key="6">
    <source>
        <dbReference type="ARBA" id="ARBA00024347"/>
    </source>
</evidence>
<evidence type="ECO:0000256" key="4">
    <source>
        <dbReference type="ARBA" id="ARBA00022765"/>
    </source>
</evidence>
<dbReference type="GO" id="GO:0016779">
    <property type="term" value="F:nucleotidyltransferase activity"/>
    <property type="evidence" value="ECO:0007669"/>
    <property type="project" value="UniProtKB-KW"/>
</dbReference>
<evidence type="ECO:0000313" key="9">
    <source>
        <dbReference type="Ensembl" id="ENSSPAP00000013114.1"/>
    </source>
</evidence>
<feature type="region of interest" description="Disordered" evidence="7">
    <location>
        <begin position="1"/>
        <end position="20"/>
    </location>
</feature>
<keyword evidence="2" id="KW-0808">Transferase</keyword>
<name>A0A3B5A4Q5_9TELE</name>
<dbReference type="PROSITE" id="PS51059">
    <property type="entry name" value="PARP_CATALYTIC"/>
    <property type="match status" value="1"/>
</dbReference>
<reference evidence="9" key="1">
    <citation type="submission" date="2023-09" db="UniProtKB">
        <authorList>
            <consortium name="Ensembl"/>
        </authorList>
    </citation>
    <scope>IDENTIFICATION</scope>
</reference>
<comment type="similarity">
    <text evidence="6">Belongs to the ARTD/PARP family.</text>
</comment>
<keyword evidence="1" id="KW-0328">Glycosyltransferase</keyword>
<evidence type="ECO:0000259" key="8">
    <source>
        <dbReference type="PROSITE" id="PS51059"/>
    </source>
</evidence>
<evidence type="ECO:0000256" key="2">
    <source>
        <dbReference type="ARBA" id="ARBA00022679"/>
    </source>
</evidence>
<dbReference type="FunFam" id="3.90.228.10:FF:000012">
    <property type="entry name" value="Poly(ADP-ribose) polymerase family member 6"/>
    <property type="match status" value="1"/>
</dbReference>
<dbReference type="PANTHER" id="PTHR21328">
    <property type="entry name" value="POLY ADP-RIBOSE POLYMERASE FAMILY, MEMBER PARP"/>
    <property type="match status" value="1"/>
</dbReference>
<keyword evidence="3" id="KW-0548">Nucleotidyltransferase</keyword>
<dbReference type="InterPro" id="IPR051838">
    <property type="entry name" value="ARTD_PARP"/>
</dbReference>
<dbReference type="SUPFAM" id="SSF56399">
    <property type="entry name" value="ADP-ribosylation"/>
    <property type="match status" value="1"/>
</dbReference>
<proteinExistence type="inferred from homology"/>
<keyword evidence="4" id="KW-0013">ADP-ribosylation</keyword>
<evidence type="ECO:0000256" key="1">
    <source>
        <dbReference type="ARBA" id="ARBA00022676"/>
    </source>
</evidence>
<gene>
    <name evidence="9" type="primary">PARP6</name>
</gene>
<dbReference type="GO" id="GO:0003950">
    <property type="term" value="F:NAD+ poly-ADP-ribosyltransferase activity"/>
    <property type="evidence" value="ECO:0007669"/>
    <property type="project" value="InterPro"/>
</dbReference>
<organism evidence="9">
    <name type="scientific">Stegastes partitus</name>
    <name type="common">bicolor damselfish</name>
    <dbReference type="NCBI Taxonomy" id="144197"/>
    <lineage>
        <taxon>Eukaryota</taxon>
        <taxon>Metazoa</taxon>
        <taxon>Chordata</taxon>
        <taxon>Craniata</taxon>
        <taxon>Vertebrata</taxon>
        <taxon>Euteleostomi</taxon>
        <taxon>Actinopterygii</taxon>
        <taxon>Neopterygii</taxon>
        <taxon>Teleostei</taxon>
        <taxon>Neoteleostei</taxon>
        <taxon>Acanthomorphata</taxon>
        <taxon>Ovalentaria</taxon>
        <taxon>Pomacentridae</taxon>
        <taxon>Stegastes</taxon>
    </lineage>
</organism>
<dbReference type="AlphaFoldDB" id="A0A3B5A4Q5"/>
<evidence type="ECO:0000256" key="3">
    <source>
        <dbReference type="ARBA" id="ARBA00022695"/>
    </source>
</evidence>
<feature type="domain" description="PARP catalytic" evidence="8">
    <location>
        <begin position="387"/>
        <end position="512"/>
    </location>
</feature>
<dbReference type="Gene3D" id="3.90.228.10">
    <property type="match status" value="1"/>
</dbReference>
<sequence length="512" mass="58327">QETECQQWTESGSDEDSDTDEMLCGIQESYATDLYHHPQLGTDIEAVRTLYSDSAVSVREYGSIDDVDVDLNINANFLDAEVAKAWRVNPSEPIVIRLHFSVSQYLDGPAPTVEVFQPSNTDQFSVGKQLQNILTIFISQEWKHLTNESIVVRQKRRHSWFRPSGTMKKFRARLSIWLPQSKSNGLHEPAERSKILLPAIKLNRFTNRQTSYAIKNPTGELFTYTPSGKVGLSTKQLVELLFTSNAIGHCKTTPSLQHGFLIQMMRYAEQRISTLNEYCVVCDERHVFQNGPMLKPAVCTRELCVFSFYKLGVMSGATEEVATGAEVIDLLVAMCKAALQSSRKSIIFEPYPSVVDPYNPKTLAFSPKRKSYDRLQKALDSVLLIRRMAQGPYSEIKKQMDKIDPLAHPLLQWILASNRSHIVKLPLNRQLKFMHTPHQFLLISSPPSKEARFQTARKLYGSTFAFHGSHIENWHSILRNGLVNASYTKLQRWVKVNTKCQPKKSSWRNTTE</sequence>
<evidence type="ECO:0000256" key="7">
    <source>
        <dbReference type="SAM" id="MobiDB-lite"/>
    </source>
</evidence>
<dbReference type="InterPro" id="IPR012317">
    <property type="entry name" value="Poly(ADP-ribose)pol_cat_dom"/>
</dbReference>
<dbReference type="Ensembl" id="ENSSPAT00000013334.1">
    <property type="protein sequence ID" value="ENSSPAP00000013114.1"/>
    <property type="gene ID" value="ENSSPAG00000009894.1"/>
</dbReference>
<dbReference type="STRING" id="144197.ENSSPAP00000013114"/>
<keyword evidence="5" id="KW-0520">NAD</keyword>
<dbReference type="CDD" id="cd01341">
    <property type="entry name" value="ADP_ribosyl"/>
    <property type="match status" value="1"/>
</dbReference>
<accession>A0A3B5A4Q5</accession>